<dbReference type="SUPFAM" id="SSF56219">
    <property type="entry name" value="DNase I-like"/>
    <property type="match status" value="1"/>
</dbReference>
<protein>
    <submittedName>
        <fullName evidence="1">Uncharacterized protein</fullName>
    </submittedName>
</protein>
<name>A0ABR2CXN7_9ROSI</name>
<dbReference type="Proteomes" id="UP001472677">
    <property type="component" value="Unassembled WGS sequence"/>
</dbReference>
<dbReference type="Gene3D" id="3.60.10.10">
    <property type="entry name" value="Endonuclease/exonuclease/phosphatase"/>
    <property type="match status" value="1"/>
</dbReference>
<evidence type="ECO:0000313" key="1">
    <source>
        <dbReference type="EMBL" id="KAK8525322.1"/>
    </source>
</evidence>
<dbReference type="PANTHER" id="PTHR33710:SF64">
    <property type="entry name" value="ENDONUCLEASE_EXONUCLEASE_PHOSPHATASE DOMAIN-CONTAINING PROTEIN"/>
    <property type="match status" value="1"/>
</dbReference>
<proteinExistence type="predicted"/>
<dbReference type="PANTHER" id="PTHR33710">
    <property type="entry name" value="BNAC02G09200D PROTEIN"/>
    <property type="match status" value="1"/>
</dbReference>
<comment type="caution">
    <text evidence="1">The sequence shown here is derived from an EMBL/GenBank/DDBJ whole genome shotgun (WGS) entry which is preliminary data.</text>
</comment>
<reference evidence="1 2" key="1">
    <citation type="journal article" date="2024" name="G3 (Bethesda)">
        <title>Genome assembly of Hibiscus sabdariffa L. provides insights into metabolisms of medicinal natural products.</title>
        <authorList>
            <person name="Kim T."/>
        </authorList>
    </citation>
    <scope>NUCLEOTIDE SEQUENCE [LARGE SCALE GENOMIC DNA]</scope>
    <source>
        <strain evidence="1">TK-2024</strain>
        <tissue evidence="1">Old leaves</tissue>
    </source>
</reference>
<accession>A0ABR2CXN7</accession>
<gene>
    <name evidence="1" type="ORF">V6N12_014017</name>
</gene>
<evidence type="ECO:0000313" key="2">
    <source>
        <dbReference type="Proteomes" id="UP001472677"/>
    </source>
</evidence>
<organism evidence="1 2">
    <name type="scientific">Hibiscus sabdariffa</name>
    <name type="common">roselle</name>
    <dbReference type="NCBI Taxonomy" id="183260"/>
    <lineage>
        <taxon>Eukaryota</taxon>
        <taxon>Viridiplantae</taxon>
        <taxon>Streptophyta</taxon>
        <taxon>Embryophyta</taxon>
        <taxon>Tracheophyta</taxon>
        <taxon>Spermatophyta</taxon>
        <taxon>Magnoliopsida</taxon>
        <taxon>eudicotyledons</taxon>
        <taxon>Gunneridae</taxon>
        <taxon>Pentapetalae</taxon>
        <taxon>rosids</taxon>
        <taxon>malvids</taxon>
        <taxon>Malvales</taxon>
        <taxon>Malvaceae</taxon>
        <taxon>Malvoideae</taxon>
        <taxon>Hibiscus</taxon>
    </lineage>
</organism>
<dbReference type="EMBL" id="JBBPBM010000040">
    <property type="protein sequence ID" value="KAK8525322.1"/>
    <property type="molecule type" value="Genomic_DNA"/>
</dbReference>
<keyword evidence="2" id="KW-1185">Reference proteome</keyword>
<sequence length="164" mass="18797">MSVAAVLGIRTMAGFVSFVEEAGLLDIPAAGKVFTWYGASPKVSRLDHFLVSPMWVEQFRDLEQFILNRGVSDHAQKGHVQLMESEWCRIGEEASMPVTILEKLRQLKSFLKVWNRESFRSVDLQIEVTTDLLNDLDERVGAWKRFRKLSDNYKADFGWDLASK</sequence>
<dbReference type="InterPro" id="IPR036691">
    <property type="entry name" value="Endo/exonu/phosph_ase_sf"/>
</dbReference>